<name>A0A0E0HRK3_ORYNI</name>
<protein>
    <submittedName>
        <fullName evidence="2">Uncharacterized protein</fullName>
    </submittedName>
</protein>
<dbReference type="HOGENOM" id="CLU_148299_0_0_1"/>
<proteinExistence type="predicted"/>
<accession>A0A0E0HRK3</accession>
<keyword evidence="1" id="KW-1133">Transmembrane helix</keyword>
<dbReference type="Proteomes" id="UP000006591">
    <property type="component" value="Chromosome 6"/>
</dbReference>
<reference evidence="2" key="2">
    <citation type="submission" date="2018-04" db="EMBL/GenBank/DDBJ databases">
        <title>OnivRS2 (Oryza nivara Reference Sequence Version 2).</title>
        <authorList>
            <person name="Zhang J."/>
            <person name="Kudrna D."/>
            <person name="Lee S."/>
            <person name="Talag J."/>
            <person name="Rajasekar S."/>
            <person name="Welchert J."/>
            <person name="Hsing Y.-I."/>
            <person name="Wing R.A."/>
        </authorList>
    </citation>
    <scope>NUCLEOTIDE SEQUENCE [LARGE SCALE GENOMIC DNA]</scope>
    <source>
        <strain evidence="2">SL10</strain>
    </source>
</reference>
<evidence type="ECO:0000256" key="1">
    <source>
        <dbReference type="SAM" id="Phobius"/>
    </source>
</evidence>
<dbReference type="EnsemblPlants" id="ONIVA06G19540.1">
    <property type="protein sequence ID" value="ONIVA06G19540.1"/>
    <property type="gene ID" value="ONIVA06G19540"/>
</dbReference>
<keyword evidence="1" id="KW-0812">Transmembrane</keyword>
<organism evidence="2">
    <name type="scientific">Oryza nivara</name>
    <name type="common">Indian wild rice</name>
    <name type="synonym">Oryza sativa f. spontanea</name>
    <dbReference type="NCBI Taxonomy" id="4536"/>
    <lineage>
        <taxon>Eukaryota</taxon>
        <taxon>Viridiplantae</taxon>
        <taxon>Streptophyta</taxon>
        <taxon>Embryophyta</taxon>
        <taxon>Tracheophyta</taxon>
        <taxon>Spermatophyta</taxon>
        <taxon>Magnoliopsida</taxon>
        <taxon>Liliopsida</taxon>
        <taxon>Poales</taxon>
        <taxon>Poaceae</taxon>
        <taxon>BOP clade</taxon>
        <taxon>Oryzoideae</taxon>
        <taxon>Oryzeae</taxon>
        <taxon>Oryzinae</taxon>
        <taxon>Oryza</taxon>
    </lineage>
</organism>
<dbReference type="AlphaFoldDB" id="A0A0E0HRK3"/>
<keyword evidence="3" id="KW-1185">Reference proteome</keyword>
<evidence type="ECO:0000313" key="3">
    <source>
        <dbReference type="Proteomes" id="UP000006591"/>
    </source>
</evidence>
<evidence type="ECO:0000313" key="2">
    <source>
        <dbReference type="EnsemblPlants" id="ONIVA06G19540.1"/>
    </source>
</evidence>
<keyword evidence="1" id="KW-0472">Membrane</keyword>
<dbReference type="OMA" id="PQAIMQD"/>
<sequence>MGRRRWLKRVSEGYGEAAWWRRGSERIRGRRRLYAMRKVEKPWKRRLEAVSIISGRMKWKDEMLDTGVRTHLAPAPIHAGHLQAVAPLGGFPTTAPQAIMQDRAAGVVVNAQVDIRVMQQLKWLEKMVYVCTFLLFMLFSRSSWVFV</sequence>
<dbReference type="Gramene" id="ONIVA06G19540.1">
    <property type="protein sequence ID" value="ONIVA06G19540.1"/>
    <property type="gene ID" value="ONIVA06G19540"/>
</dbReference>
<reference evidence="2" key="1">
    <citation type="submission" date="2015-04" db="UniProtKB">
        <authorList>
            <consortium name="EnsemblPlants"/>
        </authorList>
    </citation>
    <scope>IDENTIFICATION</scope>
    <source>
        <strain evidence="2">SL10</strain>
    </source>
</reference>
<feature type="transmembrane region" description="Helical" evidence="1">
    <location>
        <begin position="127"/>
        <end position="146"/>
    </location>
</feature>